<dbReference type="PANTHER" id="PTHR30329">
    <property type="entry name" value="STATOR ELEMENT OF FLAGELLAR MOTOR COMPLEX"/>
    <property type="match status" value="1"/>
</dbReference>
<feature type="chain" id="PRO_5024350005" evidence="3">
    <location>
        <begin position="24"/>
        <end position="219"/>
    </location>
</feature>
<dbReference type="InterPro" id="IPR036737">
    <property type="entry name" value="OmpA-like_sf"/>
</dbReference>
<feature type="domain" description="OmpA-like" evidence="4">
    <location>
        <begin position="90"/>
        <end position="219"/>
    </location>
</feature>
<dbReference type="PROSITE" id="PS51123">
    <property type="entry name" value="OMPA_2"/>
    <property type="match status" value="1"/>
</dbReference>
<dbReference type="Pfam" id="PF00691">
    <property type="entry name" value="OmpA"/>
    <property type="match status" value="1"/>
</dbReference>
<evidence type="ECO:0000256" key="1">
    <source>
        <dbReference type="PROSITE-ProRule" id="PRU00473"/>
    </source>
</evidence>
<keyword evidence="2" id="KW-0175">Coiled coil</keyword>
<protein>
    <submittedName>
        <fullName evidence="5">OmpA family protein</fullName>
    </submittedName>
</protein>
<sequence>MFRLRFVLLATLLTLSSCSTIDAIFGPPQPEAPVVSAADSQLASENQQLQSEVATLRDSLQQMKQEIEDKKAEQLASQAAAEQAAAAEAVVPEDRLWVTVSFRSGHMELTPQSRKALKELAGKFLAKPRAQTIAVRGYTDDEPIGGYPGHRHKSRHPYKTNEALSQARAENVARALVDAGIPAESVHAEGLGATNFVADNTTDEGRQKNRRAEIHLVKG</sequence>
<keyword evidence="3" id="KW-0732">Signal</keyword>
<dbReference type="PROSITE" id="PS51257">
    <property type="entry name" value="PROKAR_LIPOPROTEIN"/>
    <property type="match status" value="1"/>
</dbReference>
<proteinExistence type="predicted"/>
<dbReference type="AlphaFoldDB" id="A0A5R9GV05"/>
<dbReference type="CDD" id="cd07185">
    <property type="entry name" value="OmpA_C-like"/>
    <property type="match status" value="1"/>
</dbReference>
<keyword evidence="1" id="KW-0472">Membrane</keyword>
<reference evidence="5 6" key="1">
    <citation type="journal article" date="2019" name="Appl. Environ. Microbiol.">
        <title>Environmental Evidence and Genomic Insight of Iron-oxidizing Bacteria Preference Towards More Corrosion Resistant Stainless Steel at Higher Salinities.</title>
        <authorList>
            <person name="Garrison C.E."/>
            <person name="Price K.A."/>
            <person name="Field E.K."/>
        </authorList>
    </citation>
    <scope>NUCLEOTIDE SEQUENCE [LARGE SCALE GENOMIC DNA]</scope>
    <source>
        <strain evidence="5 6">P3</strain>
    </source>
</reference>
<evidence type="ECO:0000313" key="6">
    <source>
        <dbReference type="Proteomes" id="UP000306585"/>
    </source>
</evidence>
<keyword evidence="6" id="KW-1185">Reference proteome</keyword>
<evidence type="ECO:0000313" key="5">
    <source>
        <dbReference type="EMBL" id="TLS68133.1"/>
    </source>
</evidence>
<organism evidence="5 6">
    <name type="scientific">Mariprofundus erugo</name>
    <dbReference type="NCBI Taxonomy" id="2528639"/>
    <lineage>
        <taxon>Bacteria</taxon>
        <taxon>Pseudomonadati</taxon>
        <taxon>Pseudomonadota</taxon>
        <taxon>Candidatius Mariprofundia</taxon>
        <taxon>Mariprofundales</taxon>
        <taxon>Mariprofundaceae</taxon>
        <taxon>Mariprofundus</taxon>
    </lineage>
</organism>
<feature type="coiled-coil region" evidence="2">
    <location>
        <begin position="46"/>
        <end position="80"/>
    </location>
</feature>
<feature type="signal peptide" evidence="3">
    <location>
        <begin position="1"/>
        <end position="23"/>
    </location>
</feature>
<comment type="caution">
    <text evidence="5">The sequence shown here is derived from an EMBL/GenBank/DDBJ whole genome shotgun (WGS) entry which is preliminary data.</text>
</comment>
<dbReference type="SUPFAM" id="SSF103088">
    <property type="entry name" value="OmpA-like"/>
    <property type="match status" value="1"/>
</dbReference>
<dbReference type="RefSeq" id="WP_138238469.1">
    <property type="nucleotide sequence ID" value="NZ_VBRY01000003.1"/>
</dbReference>
<name>A0A5R9GV05_9PROT</name>
<dbReference type="Proteomes" id="UP000306585">
    <property type="component" value="Unassembled WGS sequence"/>
</dbReference>
<dbReference type="PANTHER" id="PTHR30329:SF21">
    <property type="entry name" value="LIPOPROTEIN YIAD-RELATED"/>
    <property type="match status" value="1"/>
</dbReference>
<dbReference type="EMBL" id="VBRY01000003">
    <property type="protein sequence ID" value="TLS68133.1"/>
    <property type="molecule type" value="Genomic_DNA"/>
</dbReference>
<evidence type="ECO:0000256" key="2">
    <source>
        <dbReference type="SAM" id="Coils"/>
    </source>
</evidence>
<accession>A0A5R9GV05</accession>
<dbReference type="GO" id="GO:0016020">
    <property type="term" value="C:membrane"/>
    <property type="evidence" value="ECO:0007669"/>
    <property type="project" value="UniProtKB-UniRule"/>
</dbReference>
<dbReference type="Gene3D" id="3.30.1330.60">
    <property type="entry name" value="OmpA-like domain"/>
    <property type="match status" value="1"/>
</dbReference>
<dbReference type="InterPro" id="IPR050330">
    <property type="entry name" value="Bact_OuterMem_StrucFunc"/>
</dbReference>
<evidence type="ECO:0000256" key="3">
    <source>
        <dbReference type="SAM" id="SignalP"/>
    </source>
</evidence>
<evidence type="ECO:0000259" key="4">
    <source>
        <dbReference type="PROSITE" id="PS51123"/>
    </source>
</evidence>
<dbReference type="InterPro" id="IPR006665">
    <property type="entry name" value="OmpA-like"/>
</dbReference>
<gene>
    <name evidence="5" type="ORF">FEF65_03820</name>
</gene>